<dbReference type="GO" id="GO:0006353">
    <property type="term" value="P:DNA-templated transcription termination"/>
    <property type="evidence" value="ECO:0007669"/>
    <property type="project" value="UniProtKB-UniRule"/>
</dbReference>
<evidence type="ECO:0000259" key="7">
    <source>
        <dbReference type="Pfam" id="PF01029"/>
    </source>
</evidence>
<dbReference type="PANTHER" id="PTHR11078:SF3">
    <property type="entry name" value="ANTITERMINATION NUSB DOMAIN-CONTAINING PROTEIN"/>
    <property type="match status" value="1"/>
</dbReference>
<gene>
    <name evidence="6 8" type="primary">nusB</name>
    <name evidence="8" type="ordered locus">HMPREF0389_00707</name>
</gene>
<dbReference type="PANTHER" id="PTHR11078">
    <property type="entry name" value="N UTILIZATION SUBSTANCE PROTEIN B-RELATED"/>
    <property type="match status" value="1"/>
</dbReference>
<comment type="similarity">
    <text evidence="1 6">Belongs to the NusB family.</text>
</comment>
<dbReference type="InterPro" id="IPR006027">
    <property type="entry name" value="NusB_RsmB_TIM44"/>
</dbReference>
<sequence>MGRKTEREKAFKLLYEMGIKKEEEIEFLQPYLMREGLMEGYVKDVLTLYFSHRDDIMDKIQKSSKRWDVSRMIKLDLTILKLAVTEMMYYDDIPVAVAINEAVSLSKKYSGEDSYKFINGILKQITIDQKEEKVELSNDSNA</sequence>
<evidence type="ECO:0000256" key="6">
    <source>
        <dbReference type="HAMAP-Rule" id="MF_00073"/>
    </source>
</evidence>
<dbReference type="OrthoDB" id="9811381at2"/>
<dbReference type="Pfam" id="PF01029">
    <property type="entry name" value="NusB"/>
    <property type="match status" value="1"/>
</dbReference>
<proteinExistence type="inferred from homology"/>
<evidence type="ECO:0000313" key="9">
    <source>
        <dbReference type="Proteomes" id="UP000007468"/>
    </source>
</evidence>
<evidence type="ECO:0000256" key="3">
    <source>
        <dbReference type="ARBA" id="ARBA00022884"/>
    </source>
</evidence>
<evidence type="ECO:0000256" key="4">
    <source>
        <dbReference type="ARBA" id="ARBA00023015"/>
    </source>
</evidence>
<dbReference type="STRING" id="546269.HMPREF0389_00707"/>
<dbReference type="InterPro" id="IPR035926">
    <property type="entry name" value="NusB-like_sf"/>
</dbReference>
<dbReference type="eggNOG" id="COG0781">
    <property type="taxonomic scope" value="Bacteria"/>
</dbReference>
<evidence type="ECO:0000313" key="8">
    <source>
        <dbReference type="EMBL" id="EFE28787.1"/>
    </source>
</evidence>
<dbReference type="AlphaFoldDB" id="D6GPT4"/>
<dbReference type="InterPro" id="IPR011605">
    <property type="entry name" value="NusB_fam"/>
</dbReference>
<dbReference type="Gene3D" id="1.10.940.10">
    <property type="entry name" value="NusB-like"/>
    <property type="match status" value="1"/>
</dbReference>
<evidence type="ECO:0000256" key="2">
    <source>
        <dbReference type="ARBA" id="ARBA00022814"/>
    </source>
</evidence>
<dbReference type="GO" id="GO:0031564">
    <property type="term" value="P:transcription antitermination"/>
    <property type="evidence" value="ECO:0007669"/>
    <property type="project" value="UniProtKB-KW"/>
</dbReference>
<dbReference type="GO" id="GO:0005829">
    <property type="term" value="C:cytosol"/>
    <property type="evidence" value="ECO:0007669"/>
    <property type="project" value="TreeGrafter"/>
</dbReference>
<dbReference type="NCBIfam" id="TIGR01951">
    <property type="entry name" value="nusB"/>
    <property type="match status" value="1"/>
</dbReference>
<feature type="domain" description="NusB/RsmB/TIM44" evidence="7">
    <location>
        <begin position="5"/>
        <end position="125"/>
    </location>
</feature>
<dbReference type="GO" id="GO:0003723">
    <property type="term" value="F:RNA binding"/>
    <property type="evidence" value="ECO:0007669"/>
    <property type="project" value="UniProtKB-UniRule"/>
</dbReference>
<keyword evidence="9" id="KW-1185">Reference proteome</keyword>
<dbReference type="HAMAP" id="MF_00073">
    <property type="entry name" value="NusB"/>
    <property type="match status" value="1"/>
</dbReference>
<keyword evidence="5 6" id="KW-0804">Transcription</keyword>
<evidence type="ECO:0000256" key="5">
    <source>
        <dbReference type="ARBA" id="ARBA00023163"/>
    </source>
</evidence>
<reference evidence="9" key="1">
    <citation type="submission" date="2010-12" db="EMBL/GenBank/DDBJ databases">
        <title>The genome sequence of Filifactor alocis strain ATCC 35896.</title>
        <authorList>
            <consortium name="The Broad Institute Genome Sequencing Platform"/>
            <person name="Ward D."/>
            <person name="Earl A."/>
            <person name="Feldgarden M."/>
            <person name="Young S.K."/>
            <person name="Gargeya S."/>
            <person name="Zeng Q."/>
            <person name="Alvarado L."/>
            <person name="Berlin A."/>
            <person name="Bochicchio J."/>
            <person name="Chapman S.B."/>
            <person name="Chen Z."/>
            <person name="Freedman E."/>
            <person name="Gellesch M."/>
            <person name="Goldberg J."/>
            <person name="Griggs A."/>
            <person name="Gujja S."/>
            <person name="Heilman E."/>
            <person name="Heiman D."/>
            <person name="Howarth C."/>
            <person name="Mehta T."/>
            <person name="Neiman D."/>
            <person name="Pearson M."/>
            <person name="Roberts A."/>
            <person name="Saif S."/>
            <person name="Shea T."/>
            <person name="Shenoy N."/>
            <person name="Sisk P."/>
            <person name="Stolte C."/>
            <person name="Sykes S."/>
            <person name="White J."/>
            <person name="Yandava C."/>
            <person name="Izard J."/>
            <person name="Blanton J.M."/>
            <person name="Baranova O.V."/>
            <person name="Tanner A.C."/>
            <person name="Dewhirst F.E."/>
            <person name="Haas B."/>
            <person name="Nusbaum C."/>
            <person name="Birren B."/>
        </authorList>
    </citation>
    <scope>NUCLEOTIDE SEQUENCE [LARGE SCALE GENOMIC DNA]</scope>
    <source>
        <strain evidence="9">ATCC 35896 / D40 B5</strain>
    </source>
</reference>
<accession>D6GPT4</accession>
<dbReference type="EMBL" id="CP002390">
    <property type="protein sequence ID" value="EFE28787.1"/>
    <property type="molecule type" value="Genomic_DNA"/>
</dbReference>
<comment type="function">
    <text evidence="6">Involved in transcription antitermination. Required for transcription of ribosomal RNA (rRNA) genes. Binds specifically to the boxA antiterminator sequence of the ribosomal RNA (rrn) operons.</text>
</comment>
<evidence type="ECO:0000256" key="1">
    <source>
        <dbReference type="ARBA" id="ARBA00005952"/>
    </source>
</evidence>
<dbReference type="SUPFAM" id="SSF48013">
    <property type="entry name" value="NusB-like"/>
    <property type="match status" value="1"/>
</dbReference>
<keyword evidence="3 6" id="KW-0694">RNA-binding</keyword>
<name>D6GPT4_FILAD</name>
<dbReference type="Proteomes" id="UP000007468">
    <property type="component" value="Chromosome"/>
</dbReference>
<dbReference type="KEGG" id="faa:HMPREF0389_00707"/>
<dbReference type="RefSeq" id="WP_014262708.1">
    <property type="nucleotide sequence ID" value="NC_016630.1"/>
</dbReference>
<organism evidence="8 9">
    <name type="scientific">Filifactor alocis (strain ATCC 35896 / CCUG 47790 / D40 B5)</name>
    <name type="common">Fusobacterium alocis</name>
    <dbReference type="NCBI Taxonomy" id="546269"/>
    <lineage>
        <taxon>Bacteria</taxon>
        <taxon>Bacillati</taxon>
        <taxon>Bacillota</taxon>
        <taxon>Clostridia</taxon>
        <taxon>Peptostreptococcales</taxon>
        <taxon>Filifactoraceae</taxon>
        <taxon>Filifactor</taxon>
    </lineage>
</organism>
<keyword evidence="2 6" id="KW-0889">Transcription antitermination</keyword>
<keyword evidence="4 6" id="KW-0805">Transcription regulation</keyword>
<protein>
    <recommendedName>
        <fullName evidence="6">Transcription antitermination protein NusB</fullName>
    </recommendedName>
    <alternativeName>
        <fullName evidence="6">Antitermination factor NusB</fullName>
    </alternativeName>
</protein>